<keyword evidence="1" id="KW-1185">Reference proteome</keyword>
<dbReference type="WBParaSite" id="MBELARI_LOCUS4563">
    <property type="protein sequence ID" value="MBELARI_LOCUS4563"/>
    <property type="gene ID" value="MBELARI_LOCUS4563"/>
</dbReference>
<protein>
    <submittedName>
        <fullName evidence="2">Uncharacterized protein</fullName>
    </submittedName>
</protein>
<reference evidence="2" key="1">
    <citation type="submission" date="2024-02" db="UniProtKB">
        <authorList>
            <consortium name="WormBaseParasite"/>
        </authorList>
    </citation>
    <scope>IDENTIFICATION</scope>
</reference>
<dbReference type="AlphaFoldDB" id="A0AAF3FCA4"/>
<dbReference type="Proteomes" id="UP000887575">
    <property type="component" value="Unassembled WGS sequence"/>
</dbReference>
<organism evidence="1 2">
    <name type="scientific">Mesorhabditis belari</name>
    <dbReference type="NCBI Taxonomy" id="2138241"/>
    <lineage>
        <taxon>Eukaryota</taxon>
        <taxon>Metazoa</taxon>
        <taxon>Ecdysozoa</taxon>
        <taxon>Nematoda</taxon>
        <taxon>Chromadorea</taxon>
        <taxon>Rhabditida</taxon>
        <taxon>Rhabditina</taxon>
        <taxon>Rhabditomorpha</taxon>
        <taxon>Rhabditoidea</taxon>
        <taxon>Rhabditidae</taxon>
        <taxon>Mesorhabditinae</taxon>
        <taxon>Mesorhabditis</taxon>
    </lineage>
</organism>
<evidence type="ECO:0000313" key="1">
    <source>
        <dbReference type="Proteomes" id="UP000887575"/>
    </source>
</evidence>
<evidence type="ECO:0000313" key="2">
    <source>
        <dbReference type="WBParaSite" id="MBELARI_LOCUS4563"/>
    </source>
</evidence>
<name>A0AAF3FCA4_9BILA</name>
<sequence>MGCVAADLDECFTASAFDPTDYADQLNKITCLSAFSPNGMASLLNEISMDRLAHAVASTPVTGMTAPGLNKVTAPAPQAAASEPKSFYEFEKNEPRRFAPRDVHSEYCFSELQATINDGEKAEESIEVEVELPLCDSSAELMRSVQEQRSRVYEMMLEWQKQEDSSYNSSVTGLGAAPRSFIGRPQHF</sequence>
<proteinExistence type="predicted"/>
<accession>A0AAF3FCA4</accession>